<organism evidence="1 2">
    <name type="scientific">Nyssa sinensis</name>
    <dbReference type="NCBI Taxonomy" id="561372"/>
    <lineage>
        <taxon>Eukaryota</taxon>
        <taxon>Viridiplantae</taxon>
        <taxon>Streptophyta</taxon>
        <taxon>Embryophyta</taxon>
        <taxon>Tracheophyta</taxon>
        <taxon>Spermatophyta</taxon>
        <taxon>Magnoliopsida</taxon>
        <taxon>eudicotyledons</taxon>
        <taxon>Gunneridae</taxon>
        <taxon>Pentapetalae</taxon>
        <taxon>asterids</taxon>
        <taxon>Cornales</taxon>
        <taxon>Nyssaceae</taxon>
        <taxon>Nyssa</taxon>
    </lineage>
</organism>
<proteinExistence type="predicted"/>
<protein>
    <submittedName>
        <fullName evidence="1">Uncharacterized protein</fullName>
    </submittedName>
</protein>
<keyword evidence="2" id="KW-1185">Reference proteome</keyword>
<evidence type="ECO:0000313" key="1">
    <source>
        <dbReference type="EMBL" id="KAA8547032.1"/>
    </source>
</evidence>
<gene>
    <name evidence="1" type="ORF">F0562_003461</name>
</gene>
<evidence type="ECO:0000313" key="2">
    <source>
        <dbReference type="Proteomes" id="UP000325577"/>
    </source>
</evidence>
<accession>A0A5J5BZG4</accession>
<name>A0A5J5BZG4_9ASTE</name>
<dbReference type="EMBL" id="CM018032">
    <property type="protein sequence ID" value="KAA8547032.1"/>
    <property type="molecule type" value="Genomic_DNA"/>
</dbReference>
<dbReference type="AlphaFoldDB" id="A0A5J5BZG4"/>
<dbReference type="Proteomes" id="UP000325577">
    <property type="component" value="Linkage Group LG1"/>
</dbReference>
<sequence>MEAMDFIALQVLAPGSSTNNGKCWKAIEDCLKLLSWNGKKSCSSNGSDLESVLKAMEQTTEEWTALQAGFVEQPVGSELMMKKQELWADLSRGKPMDLIGWS</sequence>
<reference evidence="1 2" key="1">
    <citation type="submission" date="2019-09" db="EMBL/GenBank/DDBJ databases">
        <title>A chromosome-level genome assembly of the Chinese tupelo Nyssa sinensis.</title>
        <authorList>
            <person name="Yang X."/>
            <person name="Kang M."/>
            <person name="Yang Y."/>
            <person name="Xiong H."/>
            <person name="Wang M."/>
            <person name="Zhang Z."/>
            <person name="Wang Z."/>
            <person name="Wu H."/>
            <person name="Ma T."/>
            <person name="Liu J."/>
            <person name="Xi Z."/>
        </authorList>
    </citation>
    <scope>NUCLEOTIDE SEQUENCE [LARGE SCALE GENOMIC DNA]</scope>
    <source>
        <strain evidence="1">J267</strain>
        <tissue evidence="1">Leaf</tissue>
    </source>
</reference>